<dbReference type="Pfam" id="PF00965">
    <property type="entry name" value="TIMP"/>
    <property type="match status" value="1"/>
</dbReference>
<keyword evidence="2" id="KW-0964">Secreted</keyword>
<feature type="chain" id="PRO_5044744786" description="NTR domain-containing protein" evidence="6">
    <location>
        <begin position="24"/>
        <end position="160"/>
    </location>
</feature>
<accession>A0ABD3X6P2</accession>
<dbReference type="AlphaFoldDB" id="A0ABD3X6P2"/>
<evidence type="ECO:0000313" key="8">
    <source>
        <dbReference type="EMBL" id="KAL3880498.1"/>
    </source>
</evidence>
<evidence type="ECO:0000256" key="4">
    <source>
        <dbReference type="PIRSR" id="PIRSR601820-1"/>
    </source>
</evidence>
<dbReference type="PANTHER" id="PTHR11844">
    <property type="entry name" value="METALLOPROTEASE INHIBITOR"/>
    <property type="match status" value="1"/>
</dbReference>
<keyword evidence="4" id="KW-0862">Zinc</keyword>
<dbReference type="InterPro" id="IPR001820">
    <property type="entry name" value="TIMP"/>
</dbReference>
<dbReference type="Gene3D" id="2.40.50.120">
    <property type="match status" value="1"/>
</dbReference>
<keyword evidence="4" id="KW-0479">Metal-binding</keyword>
<keyword evidence="3 5" id="KW-1015">Disulfide bond</keyword>
<sequence length="160" mass="17923">MEWKMLFVQSILILLGVIQVTNACTCNKISWKEALCPKRDKTVVRASAISVERLNHEGNVVDAEASAPNARYQMRLEQTFRTGSTPLIVKKGIFTMMFPLDNYLCGITLTLNKEYVIVGTVHQKGILNSNTCQKILPMDEVDDKTKSLLNGQSKIDCTDL</sequence>
<dbReference type="InterPro" id="IPR008993">
    <property type="entry name" value="TIMP-like_OB-fold"/>
</dbReference>
<evidence type="ECO:0000256" key="2">
    <source>
        <dbReference type="ARBA" id="ARBA00022525"/>
    </source>
</evidence>
<dbReference type="GO" id="GO:0005576">
    <property type="term" value="C:extracellular region"/>
    <property type="evidence" value="ECO:0007669"/>
    <property type="project" value="UniProtKB-SubCell"/>
</dbReference>
<organism evidence="8 9">
    <name type="scientific">Sinanodonta woodiana</name>
    <name type="common">Chinese pond mussel</name>
    <name type="synonym">Anodonta woodiana</name>
    <dbReference type="NCBI Taxonomy" id="1069815"/>
    <lineage>
        <taxon>Eukaryota</taxon>
        <taxon>Metazoa</taxon>
        <taxon>Spiralia</taxon>
        <taxon>Lophotrochozoa</taxon>
        <taxon>Mollusca</taxon>
        <taxon>Bivalvia</taxon>
        <taxon>Autobranchia</taxon>
        <taxon>Heteroconchia</taxon>
        <taxon>Palaeoheterodonta</taxon>
        <taxon>Unionida</taxon>
        <taxon>Unionoidea</taxon>
        <taxon>Unionidae</taxon>
        <taxon>Unioninae</taxon>
        <taxon>Sinanodonta</taxon>
    </lineage>
</organism>
<dbReference type="SUPFAM" id="SSF50242">
    <property type="entry name" value="TIMP-like"/>
    <property type="match status" value="1"/>
</dbReference>
<comment type="subcellular location">
    <subcellularLocation>
        <location evidence="1">Secreted</location>
    </subcellularLocation>
</comment>
<gene>
    <name evidence="8" type="ORF">ACJMK2_032732</name>
</gene>
<evidence type="ECO:0000313" key="9">
    <source>
        <dbReference type="Proteomes" id="UP001634394"/>
    </source>
</evidence>
<name>A0ABD3X6P2_SINWO</name>
<protein>
    <recommendedName>
        <fullName evidence="7">NTR domain-containing protein</fullName>
    </recommendedName>
</protein>
<evidence type="ECO:0000256" key="1">
    <source>
        <dbReference type="ARBA" id="ARBA00004613"/>
    </source>
</evidence>
<evidence type="ECO:0000259" key="7">
    <source>
        <dbReference type="PROSITE" id="PS50189"/>
    </source>
</evidence>
<evidence type="ECO:0000256" key="3">
    <source>
        <dbReference type="ARBA" id="ARBA00023157"/>
    </source>
</evidence>
<dbReference type="InterPro" id="IPR001134">
    <property type="entry name" value="Netrin_domain"/>
</dbReference>
<dbReference type="EMBL" id="JBJQND010000004">
    <property type="protein sequence ID" value="KAL3880498.1"/>
    <property type="molecule type" value="Genomic_DNA"/>
</dbReference>
<feature type="domain" description="NTR" evidence="7">
    <location>
        <begin position="24"/>
        <end position="157"/>
    </location>
</feature>
<dbReference type="Proteomes" id="UP001634394">
    <property type="component" value="Unassembled WGS sequence"/>
</dbReference>
<proteinExistence type="predicted"/>
<feature type="binding site" evidence="4">
    <location>
        <position position="24"/>
    </location>
    <ligand>
        <name>Zn(2+)</name>
        <dbReference type="ChEBI" id="CHEBI:29105"/>
        <note>ligand shared with metalloproteinase partner</note>
    </ligand>
</feature>
<dbReference type="PROSITE" id="PS50189">
    <property type="entry name" value="NTR"/>
    <property type="match status" value="1"/>
</dbReference>
<comment type="caution">
    <text evidence="8">The sequence shown here is derived from an EMBL/GenBank/DDBJ whole genome shotgun (WGS) entry which is preliminary data.</text>
</comment>
<evidence type="ECO:0000256" key="5">
    <source>
        <dbReference type="PIRSR" id="PIRSR601820-3"/>
    </source>
</evidence>
<evidence type="ECO:0000256" key="6">
    <source>
        <dbReference type="SAM" id="SignalP"/>
    </source>
</evidence>
<feature type="signal peptide" evidence="6">
    <location>
        <begin position="1"/>
        <end position="23"/>
    </location>
</feature>
<feature type="disulfide bond" evidence="5">
    <location>
        <begin position="24"/>
        <end position="105"/>
    </location>
</feature>
<feature type="disulfide bond" evidence="5">
    <location>
        <begin position="26"/>
        <end position="132"/>
    </location>
</feature>
<dbReference type="PANTHER" id="PTHR11844:SF25">
    <property type="entry name" value="NTR DOMAIN-CONTAINING PROTEIN"/>
    <property type="match status" value="1"/>
</dbReference>
<reference evidence="8 9" key="1">
    <citation type="submission" date="2024-11" db="EMBL/GenBank/DDBJ databases">
        <title>Chromosome-level genome assembly of the freshwater bivalve Anodonta woodiana.</title>
        <authorList>
            <person name="Chen X."/>
        </authorList>
    </citation>
    <scope>NUCLEOTIDE SEQUENCE [LARGE SCALE GENOMIC DNA]</scope>
    <source>
        <strain evidence="8">MN2024</strain>
        <tissue evidence="8">Gills</tissue>
    </source>
</reference>
<feature type="disulfide bond" evidence="5">
    <location>
        <begin position="36"/>
        <end position="157"/>
    </location>
</feature>
<keyword evidence="9" id="KW-1185">Reference proteome</keyword>
<keyword evidence="6" id="KW-0732">Signal</keyword>